<evidence type="ECO:0000313" key="6">
    <source>
        <dbReference type="EMBL" id="PVX50866.1"/>
    </source>
</evidence>
<dbReference type="OrthoDB" id="9802248at2"/>
<dbReference type="PANTHER" id="PTHR46233">
    <property type="entry name" value="HYDROXYACYLGLUTATHIONE HYDROLASE GLOC"/>
    <property type="match status" value="1"/>
</dbReference>
<name>A0A7L4UPY0_BALHA</name>
<evidence type="ECO:0000313" key="7">
    <source>
        <dbReference type="Proteomes" id="UP000251835"/>
    </source>
</evidence>
<reference evidence="6 7" key="1">
    <citation type="submission" date="2018-05" db="EMBL/GenBank/DDBJ databases">
        <title>Genomic Encyclopedia of Type Strains, Phase IV (KMG-IV): sequencing the most valuable type-strain genomes for metagenomic binning, comparative biology and taxonomic classification.</title>
        <authorList>
            <person name="Goeker M."/>
        </authorList>
    </citation>
    <scope>NUCLEOTIDE SEQUENCE [LARGE SCALE GENOMIC DNA]</scope>
    <source>
        <strain evidence="6 7">DSM 28579</strain>
    </source>
</reference>
<dbReference type="PANTHER" id="PTHR46233:SF3">
    <property type="entry name" value="HYDROXYACYLGLUTATHIONE HYDROLASE GLOC"/>
    <property type="match status" value="1"/>
</dbReference>
<dbReference type="GO" id="GO:0046872">
    <property type="term" value="F:metal ion binding"/>
    <property type="evidence" value="ECO:0007669"/>
    <property type="project" value="UniProtKB-KW"/>
</dbReference>
<keyword evidence="2" id="KW-0479">Metal-binding</keyword>
<dbReference type="InterPro" id="IPR051453">
    <property type="entry name" value="MBL_Glyoxalase_II"/>
</dbReference>
<dbReference type="RefSeq" id="WP_116496420.1">
    <property type="nucleotide sequence ID" value="NZ_QENZ01000004.1"/>
</dbReference>
<gene>
    <name evidence="6" type="ORF">C7377_1187</name>
</gene>
<evidence type="ECO:0000256" key="4">
    <source>
        <dbReference type="ARBA" id="ARBA00022833"/>
    </source>
</evidence>
<keyword evidence="3 6" id="KW-0378">Hydrolase</keyword>
<protein>
    <submittedName>
        <fullName evidence="6">Glyoxylase-like metal-dependent hydrolase (Beta-lactamase superfamily II)</fullName>
    </submittedName>
</protein>
<evidence type="ECO:0000256" key="3">
    <source>
        <dbReference type="ARBA" id="ARBA00022801"/>
    </source>
</evidence>
<evidence type="ECO:0000256" key="2">
    <source>
        <dbReference type="ARBA" id="ARBA00022723"/>
    </source>
</evidence>
<keyword evidence="7" id="KW-1185">Reference proteome</keyword>
<feature type="domain" description="Metallo-beta-lactamase" evidence="5">
    <location>
        <begin position="12"/>
        <end position="196"/>
    </location>
</feature>
<dbReference type="SUPFAM" id="SSF56281">
    <property type="entry name" value="Metallo-hydrolase/oxidoreductase"/>
    <property type="match status" value="1"/>
</dbReference>
<dbReference type="Proteomes" id="UP000251835">
    <property type="component" value="Unassembled WGS sequence"/>
</dbReference>
<sequence length="213" mass="24438">MNIYSFVTNPFQENTYILYDDTKEAIIIDCGAFNASEEKEILDFITMQELKVVKLVHTHLHLDHIFGYRWSSEAFGLLTHAHKEDEFLIDEYEQICKNYGVPVEDKLPPEIGTYISENDTISFGNTELEIYHVPGHTPGHLCFYEPKTRILIAGDCLFKQSIGRTDFTYGNHKQLVEGIKTKLLPLGDDVAVHSGHGPQTTIAWERKYNPFLQ</sequence>
<comment type="cofactor">
    <cofactor evidence="1">
        <name>Zn(2+)</name>
        <dbReference type="ChEBI" id="CHEBI:29105"/>
    </cofactor>
</comment>
<organism evidence="6 7">
    <name type="scientific">Balneicella halophila</name>
    <dbReference type="NCBI Taxonomy" id="1537566"/>
    <lineage>
        <taxon>Bacteria</taxon>
        <taxon>Pseudomonadati</taxon>
        <taxon>Bacteroidota</taxon>
        <taxon>Bacteroidia</taxon>
        <taxon>Bacteroidales</taxon>
        <taxon>Balneicellaceae</taxon>
        <taxon>Balneicella</taxon>
    </lineage>
</organism>
<evidence type="ECO:0000259" key="5">
    <source>
        <dbReference type="SMART" id="SM00849"/>
    </source>
</evidence>
<dbReference type="InterPro" id="IPR036866">
    <property type="entry name" value="RibonucZ/Hydroxyglut_hydro"/>
</dbReference>
<dbReference type="GO" id="GO:0016787">
    <property type="term" value="F:hydrolase activity"/>
    <property type="evidence" value="ECO:0007669"/>
    <property type="project" value="UniProtKB-KW"/>
</dbReference>
<proteinExistence type="predicted"/>
<evidence type="ECO:0000256" key="1">
    <source>
        <dbReference type="ARBA" id="ARBA00001947"/>
    </source>
</evidence>
<comment type="caution">
    <text evidence="6">The sequence shown here is derived from an EMBL/GenBank/DDBJ whole genome shotgun (WGS) entry which is preliminary data.</text>
</comment>
<dbReference type="SMART" id="SM00849">
    <property type="entry name" value="Lactamase_B"/>
    <property type="match status" value="1"/>
</dbReference>
<dbReference type="InterPro" id="IPR001279">
    <property type="entry name" value="Metallo-B-lactamas"/>
</dbReference>
<dbReference type="Pfam" id="PF00753">
    <property type="entry name" value="Lactamase_B"/>
    <property type="match status" value="1"/>
</dbReference>
<dbReference type="Gene3D" id="3.60.15.10">
    <property type="entry name" value="Ribonuclease Z/Hydroxyacylglutathione hydrolase-like"/>
    <property type="match status" value="1"/>
</dbReference>
<accession>A0A7L4UPY0</accession>
<dbReference type="EMBL" id="QENZ01000004">
    <property type="protein sequence ID" value="PVX50866.1"/>
    <property type="molecule type" value="Genomic_DNA"/>
</dbReference>
<dbReference type="AlphaFoldDB" id="A0A7L4UPY0"/>
<keyword evidence="4" id="KW-0862">Zinc</keyword>